<evidence type="ECO:0000313" key="1">
    <source>
        <dbReference type="EnsemblPlants" id="OPUNC02G07340.1"/>
    </source>
</evidence>
<accession>A0A0E0JX62</accession>
<dbReference type="AlphaFoldDB" id="A0A0E0JX62"/>
<evidence type="ECO:0000313" key="2">
    <source>
        <dbReference type="Proteomes" id="UP000026962"/>
    </source>
</evidence>
<protein>
    <submittedName>
        <fullName evidence="1">Uncharacterized protein</fullName>
    </submittedName>
</protein>
<dbReference type="EnsemblPlants" id="OPUNC02G07340.1">
    <property type="protein sequence ID" value="OPUNC02G07340.1"/>
    <property type="gene ID" value="OPUNC02G07340"/>
</dbReference>
<sequence length="64" mass="7014">MPCEDNSAGSLTSCKKSATPFLSGHLKPIASKNSRMFSRGPWYTIWPSERRTMSSNRSYVSGAG</sequence>
<keyword evidence="2" id="KW-1185">Reference proteome</keyword>
<dbReference type="Proteomes" id="UP000026962">
    <property type="component" value="Chromosome 2"/>
</dbReference>
<reference evidence="1" key="1">
    <citation type="submission" date="2015-04" db="UniProtKB">
        <authorList>
            <consortium name="EnsemblPlants"/>
        </authorList>
    </citation>
    <scope>IDENTIFICATION</scope>
</reference>
<proteinExistence type="predicted"/>
<organism evidence="1">
    <name type="scientific">Oryza punctata</name>
    <name type="common">Red rice</name>
    <dbReference type="NCBI Taxonomy" id="4537"/>
    <lineage>
        <taxon>Eukaryota</taxon>
        <taxon>Viridiplantae</taxon>
        <taxon>Streptophyta</taxon>
        <taxon>Embryophyta</taxon>
        <taxon>Tracheophyta</taxon>
        <taxon>Spermatophyta</taxon>
        <taxon>Magnoliopsida</taxon>
        <taxon>Liliopsida</taxon>
        <taxon>Poales</taxon>
        <taxon>Poaceae</taxon>
        <taxon>BOP clade</taxon>
        <taxon>Oryzoideae</taxon>
        <taxon>Oryzeae</taxon>
        <taxon>Oryzinae</taxon>
        <taxon>Oryza</taxon>
    </lineage>
</organism>
<dbReference type="HOGENOM" id="CLU_2871580_0_0_1"/>
<name>A0A0E0JX62_ORYPU</name>
<dbReference type="Gramene" id="OPUNC02G07340.1">
    <property type="protein sequence ID" value="OPUNC02G07340.1"/>
    <property type="gene ID" value="OPUNC02G07340"/>
</dbReference>
<reference evidence="1" key="2">
    <citation type="submission" date="2018-05" db="EMBL/GenBank/DDBJ databases">
        <title>OpunRS2 (Oryza punctata Reference Sequence Version 2).</title>
        <authorList>
            <person name="Zhang J."/>
            <person name="Kudrna D."/>
            <person name="Lee S."/>
            <person name="Talag J."/>
            <person name="Welchert J."/>
            <person name="Wing R.A."/>
        </authorList>
    </citation>
    <scope>NUCLEOTIDE SEQUENCE [LARGE SCALE GENOMIC DNA]</scope>
</reference>